<feature type="domain" description="Clp1 P-loop" evidence="8">
    <location>
        <begin position="464"/>
        <end position="609"/>
    </location>
</feature>
<feature type="region of interest" description="Disordered" evidence="7">
    <location>
        <begin position="1"/>
        <end position="25"/>
    </location>
</feature>
<dbReference type="Pfam" id="PF24419">
    <property type="entry name" value="Cupin_NOL9"/>
    <property type="match status" value="1"/>
</dbReference>
<dbReference type="Proteomes" id="UP001153737">
    <property type="component" value="Chromosome 17"/>
</dbReference>
<accession>A0A9P0DM25</accession>
<keyword evidence="3" id="KW-0547">Nucleotide-binding</keyword>
<reference evidence="10" key="1">
    <citation type="submission" date="2022-01" db="EMBL/GenBank/DDBJ databases">
        <authorList>
            <person name="King R."/>
        </authorList>
    </citation>
    <scope>NUCLEOTIDE SEQUENCE</scope>
</reference>
<dbReference type="GO" id="GO:0051731">
    <property type="term" value="F:polynucleotide 5'-hydroxyl-kinase activity"/>
    <property type="evidence" value="ECO:0007669"/>
    <property type="project" value="InterPro"/>
</dbReference>
<keyword evidence="2" id="KW-0808">Transferase</keyword>
<evidence type="ECO:0000259" key="8">
    <source>
        <dbReference type="Pfam" id="PF16575"/>
    </source>
</evidence>
<keyword evidence="11" id="KW-1185">Reference proteome</keyword>
<comment type="similarity">
    <text evidence="1">Belongs to the Clp1 family. NOL9/GRC3 subfamily.</text>
</comment>
<evidence type="ECO:0000256" key="1">
    <source>
        <dbReference type="ARBA" id="ARBA00011003"/>
    </source>
</evidence>
<dbReference type="InterPro" id="IPR032319">
    <property type="entry name" value="CLP1_P"/>
</dbReference>
<evidence type="ECO:0000256" key="3">
    <source>
        <dbReference type="ARBA" id="ARBA00022741"/>
    </source>
</evidence>
<sequence>MNENYVKSVRESLYKDREQKNMPRTAKKIAFAPAEYKSEFAFSSPPTKKQKKTETNGKMRKKKKRIAPQSSDEYFEPKTALCLKLPKRNQPHRSKKHSKRERKLSNDENGRYSLSPSKSETDFKSSNFTKEEILFPRSIKTKLSSGESYIVLSGSETDDSQGSFTLSDFFDTREHSLNESVTEAHAGIDYEFVSNGLENAKISHENIFFTPYEDDVNVLSEDMKVLSEDMKVLSEDMEVMPEDVDEETQSGDDLDTRESDFMDKCEIAQESMEIVKYSNESSTLLAETIKPSENLIKIVETFEIGCDFLVLMKDHGTVPFFGLFSVKVLQGEVEILGCVLDENSKEISVYSPRGSSLLSIKNSTCNGKDGKLSEIIPTLTVPDSLKEIYINSTTAVFRCKGIDDPKISFIEKHISQQIFPKTDKKEFPQVMFEPKGDWNVVVENSEWDTILETVTPSTKLLVTGGKGVGKSTFIRYAINRLLNAHKKIRVVDLDPGQPEFTVPGCVSYLTLTEPILGPNYTHLKQTERSYLSSINVGHDPDQYLYSVKFLMREVDSLQNLPTIINYMGFTSGIGLNIISSAITYILPTDVVQIDSDSHKRNFAHPLTVDTVQQKCRLFARNRADQLDYNLHKIRAMTDQKNGGWKLEPRQSREMCVLADLGRMMTDRVQSLTDWRLPMFEINLNSIHITDPTGAPLPPAAANANLVALCAKPHPQKNLFARLGHAIVRGVDLCESTLKIVTPENMATLEEVHHLVVVGVSGVGLPPALYMTADEVVGHVPYVSDGRLVSLGQITKRSYLPANKK</sequence>
<feature type="region of interest" description="Disordered" evidence="7">
    <location>
        <begin position="40"/>
        <end position="123"/>
    </location>
</feature>
<protein>
    <recommendedName>
        <fullName evidence="6">Polynucleotide 5'-hydroxyl-kinase NOL9</fullName>
    </recommendedName>
</protein>
<feature type="domain" description="NOL9 N-terminal" evidence="9">
    <location>
        <begin position="307"/>
        <end position="427"/>
    </location>
</feature>
<dbReference type="InterPro" id="IPR045116">
    <property type="entry name" value="Clp1/Grc3"/>
</dbReference>
<organism evidence="10 11">
    <name type="scientific">Phaedon cochleariae</name>
    <name type="common">Mustard beetle</name>
    <dbReference type="NCBI Taxonomy" id="80249"/>
    <lineage>
        <taxon>Eukaryota</taxon>
        <taxon>Metazoa</taxon>
        <taxon>Ecdysozoa</taxon>
        <taxon>Arthropoda</taxon>
        <taxon>Hexapoda</taxon>
        <taxon>Insecta</taxon>
        <taxon>Pterygota</taxon>
        <taxon>Neoptera</taxon>
        <taxon>Endopterygota</taxon>
        <taxon>Coleoptera</taxon>
        <taxon>Polyphaga</taxon>
        <taxon>Cucujiformia</taxon>
        <taxon>Chrysomeloidea</taxon>
        <taxon>Chrysomelidae</taxon>
        <taxon>Chrysomelinae</taxon>
        <taxon>Chrysomelini</taxon>
        <taxon>Phaedon</taxon>
    </lineage>
</organism>
<dbReference type="SUPFAM" id="SSF52540">
    <property type="entry name" value="P-loop containing nucleoside triphosphate hydrolases"/>
    <property type="match status" value="1"/>
</dbReference>
<evidence type="ECO:0000256" key="7">
    <source>
        <dbReference type="SAM" id="MobiDB-lite"/>
    </source>
</evidence>
<evidence type="ECO:0000256" key="5">
    <source>
        <dbReference type="ARBA" id="ARBA00022840"/>
    </source>
</evidence>
<keyword evidence="4" id="KW-0418">Kinase</keyword>
<dbReference type="GO" id="GO:0005634">
    <property type="term" value="C:nucleus"/>
    <property type="evidence" value="ECO:0007669"/>
    <property type="project" value="TreeGrafter"/>
</dbReference>
<keyword evidence="5" id="KW-0067">ATP-binding</keyword>
<name>A0A9P0DM25_PHACE</name>
<evidence type="ECO:0000313" key="10">
    <source>
        <dbReference type="EMBL" id="CAH1155249.1"/>
    </source>
</evidence>
<evidence type="ECO:0000259" key="9">
    <source>
        <dbReference type="Pfam" id="PF24419"/>
    </source>
</evidence>
<dbReference type="Gene3D" id="3.40.50.300">
    <property type="entry name" value="P-loop containing nucleotide triphosphate hydrolases"/>
    <property type="match status" value="1"/>
</dbReference>
<dbReference type="EMBL" id="OU896723">
    <property type="protein sequence ID" value="CAH1155249.1"/>
    <property type="molecule type" value="Genomic_DNA"/>
</dbReference>
<dbReference type="PANTHER" id="PTHR12755">
    <property type="entry name" value="CLEAVAGE/POLYADENYLATION FACTOR IA SUBUNIT CLP1P"/>
    <property type="match status" value="1"/>
</dbReference>
<dbReference type="GO" id="GO:0000448">
    <property type="term" value="P:cleavage in ITS2 between 5.8S rRNA and LSU-rRNA of tricistronic rRNA transcript (SSU-rRNA, 5.8S rRNA, LSU-rRNA)"/>
    <property type="evidence" value="ECO:0007669"/>
    <property type="project" value="TreeGrafter"/>
</dbReference>
<reference evidence="10" key="2">
    <citation type="submission" date="2022-10" db="EMBL/GenBank/DDBJ databases">
        <authorList>
            <consortium name="ENA_rothamsted_submissions"/>
            <consortium name="culmorum"/>
            <person name="King R."/>
        </authorList>
    </citation>
    <scope>NUCLEOTIDE SEQUENCE</scope>
</reference>
<dbReference type="InterPro" id="IPR027417">
    <property type="entry name" value="P-loop_NTPase"/>
</dbReference>
<dbReference type="AlphaFoldDB" id="A0A9P0DM25"/>
<gene>
    <name evidence="10" type="ORF">PHAECO_LOCUS5547</name>
</gene>
<evidence type="ECO:0000256" key="6">
    <source>
        <dbReference type="ARBA" id="ARBA00071212"/>
    </source>
</evidence>
<evidence type="ECO:0000256" key="2">
    <source>
        <dbReference type="ARBA" id="ARBA00022679"/>
    </source>
</evidence>
<evidence type="ECO:0000313" key="11">
    <source>
        <dbReference type="Proteomes" id="UP001153737"/>
    </source>
</evidence>
<dbReference type="GO" id="GO:0005524">
    <property type="term" value="F:ATP binding"/>
    <property type="evidence" value="ECO:0007669"/>
    <property type="project" value="UniProtKB-KW"/>
</dbReference>
<feature type="compositionally biased region" description="Basic residues" evidence="7">
    <location>
        <begin position="85"/>
        <end position="102"/>
    </location>
</feature>
<feature type="compositionally biased region" description="Basic and acidic residues" evidence="7">
    <location>
        <begin position="8"/>
        <end position="21"/>
    </location>
</feature>
<dbReference type="PANTHER" id="PTHR12755:SF3">
    <property type="entry name" value="POLYNUCLEOTIDE 5'-HYDROXYL-KINASE NOL9"/>
    <property type="match status" value="1"/>
</dbReference>
<evidence type="ECO:0000256" key="4">
    <source>
        <dbReference type="ARBA" id="ARBA00022777"/>
    </source>
</evidence>
<dbReference type="OrthoDB" id="2405412at2759"/>
<proteinExistence type="inferred from homology"/>
<dbReference type="Pfam" id="PF16575">
    <property type="entry name" value="CLP1_P"/>
    <property type="match status" value="1"/>
</dbReference>
<dbReference type="InterPro" id="IPR057573">
    <property type="entry name" value="NOL9_N"/>
</dbReference>